<dbReference type="PANTHER" id="PTHR46470:SF2">
    <property type="entry name" value="GLYCERALDEHYDE 3-PHOSPHATE PHOSPHATASE"/>
    <property type="match status" value="1"/>
</dbReference>
<reference evidence="5 6" key="1">
    <citation type="submission" date="2017-02" db="EMBL/GenBank/DDBJ databases">
        <authorList>
            <person name="Peterson S.W."/>
        </authorList>
    </citation>
    <scope>NUCLEOTIDE SEQUENCE [LARGE SCALE GENOMIC DNA]</scope>
    <source>
        <strain evidence="5">C6</strain>
    </source>
</reference>
<keyword evidence="3 5" id="KW-0378">Hydrolase</keyword>
<evidence type="ECO:0000313" key="6">
    <source>
        <dbReference type="Proteomes" id="UP000196240"/>
    </source>
</evidence>
<name>A0A1R7Q877_ACIJO</name>
<dbReference type="SFLD" id="SFLDS00003">
    <property type="entry name" value="Haloacid_Dehalogenase"/>
    <property type="match status" value="1"/>
</dbReference>
<proteinExistence type="predicted"/>
<dbReference type="InterPro" id="IPR036412">
    <property type="entry name" value="HAD-like_sf"/>
</dbReference>
<accession>A0A1R7Q877</accession>
<evidence type="ECO:0000256" key="1">
    <source>
        <dbReference type="ARBA" id="ARBA00001946"/>
    </source>
</evidence>
<dbReference type="Gene3D" id="1.20.120.710">
    <property type="entry name" value="Haloacid dehalogenase hydrolase-like domain"/>
    <property type="match status" value="1"/>
</dbReference>
<dbReference type="Gene3D" id="3.40.50.1000">
    <property type="entry name" value="HAD superfamily/HAD-like"/>
    <property type="match status" value="1"/>
</dbReference>
<dbReference type="PRINTS" id="PR00413">
    <property type="entry name" value="HADHALOGNASE"/>
</dbReference>
<comment type="cofactor">
    <cofactor evidence="1">
        <name>Mg(2+)</name>
        <dbReference type="ChEBI" id="CHEBI:18420"/>
    </cofactor>
</comment>
<dbReference type="EC" id="3.1.3.18" evidence="5"/>
<evidence type="ECO:0000256" key="3">
    <source>
        <dbReference type="ARBA" id="ARBA00022801"/>
    </source>
</evidence>
<dbReference type="SUPFAM" id="SSF56784">
    <property type="entry name" value="HAD-like"/>
    <property type="match status" value="1"/>
</dbReference>
<dbReference type="InterPro" id="IPR006439">
    <property type="entry name" value="HAD-SF_hydro_IA"/>
</dbReference>
<sequence>MSIRAVLFDLDNTLTHRGRSVAAFSQDLADTYQSQLNCVDVEQIESIVNRIDNGGYPLKEYLTHPSIGASVAYALLQELNWQAPPHLEALSNFWFEQFGRSAVAMPEAEQTLTRLKQAGYKLAIISNGGHATRLSILNGLGFQHYFDVINSSGLFGQAKPQADIFIDTAQQLAVDVEQCLFIGDHPINDVQGAQQAGMQALWLSGFHVPSVQMSAPSITALSEIFDYLER</sequence>
<evidence type="ECO:0000256" key="4">
    <source>
        <dbReference type="ARBA" id="ARBA00022842"/>
    </source>
</evidence>
<dbReference type="NCBIfam" id="TIGR01509">
    <property type="entry name" value="HAD-SF-IA-v3"/>
    <property type="match status" value="1"/>
</dbReference>
<gene>
    <name evidence="5" type="primary">gph_1</name>
    <name evidence="5" type="ORF">ACNJC6_00029</name>
</gene>
<keyword evidence="2" id="KW-0479">Metal-binding</keyword>
<dbReference type="InterPro" id="IPR023214">
    <property type="entry name" value="HAD_sf"/>
</dbReference>
<dbReference type="Proteomes" id="UP000196240">
    <property type="component" value="Unassembled WGS sequence"/>
</dbReference>
<dbReference type="GO" id="GO:0008967">
    <property type="term" value="F:phosphoglycolate phosphatase activity"/>
    <property type="evidence" value="ECO:0007669"/>
    <property type="project" value="UniProtKB-EC"/>
</dbReference>
<dbReference type="NCBIfam" id="TIGR01549">
    <property type="entry name" value="HAD-SF-IA-v1"/>
    <property type="match status" value="1"/>
</dbReference>
<keyword evidence="4" id="KW-0460">Magnesium</keyword>
<dbReference type="GO" id="GO:0046872">
    <property type="term" value="F:metal ion binding"/>
    <property type="evidence" value="ECO:0007669"/>
    <property type="project" value="UniProtKB-KW"/>
</dbReference>
<evidence type="ECO:0000256" key="2">
    <source>
        <dbReference type="ARBA" id="ARBA00022723"/>
    </source>
</evidence>
<dbReference type="GO" id="GO:0044281">
    <property type="term" value="P:small molecule metabolic process"/>
    <property type="evidence" value="ECO:0007669"/>
    <property type="project" value="UniProtKB-ARBA"/>
</dbReference>
<dbReference type="PANTHER" id="PTHR46470">
    <property type="entry name" value="N-ACYLNEURAMINATE-9-PHOSPHATASE"/>
    <property type="match status" value="1"/>
</dbReference>
<dbReference type="EMBL" id="FUUY01000001">
    <property type="protein sequence ID" value="SJX20451.1"/>
    <property type="molecule type" value="Genomic_DNA"/>
</dbReference>
<dbReference type="InterPro" id="IPR051400">
    <property type="entry name" value="HAD-like_hydrolase"/>
</dbReference>
<dbReference type="SFLD" id="SFLDG01129">
    <property type="entry name" value="C1.5:_HAD__Beta-PGM__Phosphata"/>
    <property type="match status" value="1"/>
</dbReference>
<organism evidence="5 6">
    <name type="scientific">Acinetobacter johnsonii</name>
    <dbReference type="NCBI Taxonomy" id="40214"/>
    <lineage>
        <taxon>Bacteria</taxon>
        <taxon>Pseudomonadati</taxon>
        <taxon>Pseudomonadota</taxon>
        <taxon>Gammaproteobacteria</taxon>
        <taxon>Moraxellales</taxon>
        <taxon>Moraxellaceae</taxon>
        <taxon>Acinetobacter</taxon>
    </lineage>
</organism>
<evidence type="ECO:0000313" key="5">
    <source>
        <dbReference type="EMBL" id="SJX20451.1"/>
    </source>
</evidence>
<dbReference type="RefSeq" id="WP_087010387.1">
    <property type="nucleotide sequence ID" value="NZ_FUUY01000001.1"/>
</dbReference>
<dbReference type="Pfam" id="PF00702">
    <property type="entry name" value="Hydrolase"/>
    <property type="match status" value="1"/>
</dbReference>
<protein>
    <submittedName>
        <fullName evidence="5">Phosphoglycolate phosphatase</fullName>
        <ecNumber evidence="5">3.1.3.18</ecNumber>
    </submittedName>
</protein>
<dbReference type="AlphaFoldDB" id="A0A1R7Q877"/>